<dbReference type="CDD" id="cd00293">
    <property type="entry name" value="USP-like"/>
    <property type="match status" value="2"/>
</dbReference>
<keyword evidence="4" id="KW-1185">Reference proteome</keyword>
<dbReference type="PANTHER" id="PTHR46268">
    <property type="entry name" value="STRESS RESPONSE PROTEIN NHAX"/>
    <property type="match status" value="1"/>
</dbReference>
<evidence type="ECO:0000256" key="1">
    <source>
        <dbReference type="ARBA" id="ARBA00008791"/>
    </source>
</evidence>
<dbReference type="InterPro" id="IPR006015">
    <property type="entry name" value="Universal_stress_UspA"/>
</dbReference>
<dbReference type="InterPro" id="IPR014729">
    <property type="entry name" value="Rossmann-like_a/b/a_fold"/>
</dbReference>
<feature type="domain" description="UspA" evidence="2">
    <location>
        <begin position="154"/>
        <end position="307"/>
    </location>
</feature>
<dbReference type="PRINTS" id="PR01438">
    <property type="entry name" value="UNVRSLSTRESS"/>
</dbReference>
<evidence type="ECO:0000313" key="4">
    <source>
        <dbReference type="Proteomes" id="UP000318453"/>
    </source>
</evidence>
<dbReference type="EMBL" id="CP042326">
    <property type="protein sequence ID" value="QDZ39836.1"/>
    <property type="molecule type" value="Genomic_DNA"/>
</dbReference>
<organism evidence="3 4">
    <name type="scientific">Euhalothece natronophila Z-M001</name>
    <dbReference type="NCBI Taxonomy" id="522448"/>
    <lineage>
        <taxon>Bacteria</taxon>
        <taxon>Bacillati</taxon>
        <taxon>Cyanobacteriota</taxon>
        <taxon>Cyanophyceae</taxon>
        <taxon>Oscillatoriophycideae</taxon>
        <taxon>Chroococcales</taxon>
        <taxon>Halothecacae</taxon>
        <taxon>Halothece cluster</taxon>
        <taxon>Euhalothece</taxon>
    </lineage>
</organism>
<dbReference type="Proteomes" id="UP000318453">
    <property type="component" value="Chromosome"/>
</dbReference>
<sequence>MYRKILVPLDGSEAAEAIIPHVANLAKYDGAQVIFAQVIEPATRSGIINIEQDQEVTFKPQKIDEAKNYLTRWQEQFAQDGLSADILLLRGVAVDAILHAIEQMDIDVLAFTSQGRSGLKKAIYGSVSAALLNRAPCPMLVADSKTKVSLKTNNRILVPLDGSKESEKILSHVQHIAQLYEAKLILVRVVRSASYKAAFVNLDKEIKEEVVPEHLLSQLGKHQELEKIKEAKKYLLNWKSQFQEQGIDVEVNLLYGQPIDSILAVAERSEADLVAMTSQAKAGLDEFLYGSVASGLLNRLGRPMFIIHEGKIPVRNFA</sequence>
<dbReference type="Pfam" id="PF00582">
    <property type="entry name" value="Usp"/>
    <property type="match status" value="2"/>
</dbReference>
<dbReference type="Gene3D" id="3.40.50.620">
    <property type="entry name" value="HUPs"/>
    <property type="match status" value="2"/>
</dbReference>
<reference evidence="3" key="1">
    <citation type="submission" date="2019-08" db="EMBL/GenBank/DDBJ databases">
        <title>Carotenoids and Carotenoid Binding Proteins in the Halophilic Cyanobacterium Euhalothece sp. ZM00.</title>
        <authorList>
            <person name="Cho S.M."/>
            <person name="Song J.Y."/>
            <person name="Park Y.-I."/>
        </authorList>
    </citation>
    <scope>NUCLEOTIDE SEQUENCE [LARGE SCALE GENOMIC DNA]</scope>
    <source>
        <strain evidence="3">Z-M001</strain>
    </source>
</reference>
<gene>
    <name evidence="3" type="ORF">FRE64_07700</name>
</gene>
<name>A0A5B8NLE3_9CHRO</name>
<evidence type="ECO:0000259" key="2">
    <source>
        <dbReference type="Pfam" id="PF00582"/>
    </source>
</evidence>
<dbReference type="PANTHER" id="PTHR46268:SF6">
    <property type="entry name" value="UNIVERSAL STRESS PROTEIN UP12"/>
    <property type="match status" value="1"/>
</dbReference>
<comment type="similarity">
    <text evidence="1">Belongs to the universal stress protein A family.</text>
</comment>
<dbReference type="KEGG" id="enn:FRE64_07700"/>
<protein>
    <submittedName>
        <fullName evidence="3">Universal stress protein</fullName>
    </submittedName>
</protein>
<dbReference type="OrthoDB" id="516822at2"/>
<dbReference type="SUPFAM" id="SSF52402">
    <property type="entry name" value="Adenine nucleotide alpha hydrolases-like"/>
    <property type="match status" value="2"/>
</dbReference>
<accession>A0A5B8NLE3</accession>
<dbReference type="RefSeq" id="WP_146295433.1">
    <property type="nucleotide sequence ID" value="NZ_CP042326.1"/>
</dbReference>
<dbReference type="InterPro" id="IPR006016">
    <property type="entry name" value="UspA"/>
</dbReference>
<dbReference type="AlphaFoldDB" id="A0A5B8NLE3"/>
<evidence type="ECO:0000313" key="3">
    <source>
        <dbReference type="EMBL" id="QDZ39836.1"/>
    </source>
</evidence>
<proteinExistence type="inferred from homology"/>
<feature type="domain" description="UspA" evidence="2">
    <location>
        <begin position="1"/>
        <end position="141"/>
    </location>
</feature>